<dbReference type="Pfam" id="PF20250">
    <property type="entry name" value="FapA_N"/>
    <property type="match status" value="1"/>
</dbReference>
<keyword evidence="4" id="KW-1185">Reference proteome</keyword>
<evidence type="ECO:0000259" key="2">
    <source>
        <dbReference type="Pfam" id="PF20250"/>
    </source>
</evidence>
<dbReference type="PANTHER" id="PTHR38032">
    <property type="entry name" value="POLYMERASE-RELATED"/>
    <property type="match status" value="1"/>
</dbReference>
<dbReference type="RefSeq" id="WP_163107201.1">
    <property type="nucleotide sequence ID" value="NZ_JAAAWO010000011.1"/>
</dbReference>
<protein>
    <submittedName>
        <fullName evidence="3">DUF342 domain-containing protein</fullName>
    </submittedName>
</protein>
<dbReference type="EMBL" id="JAAAWO010000011">
    <property type="protein sequence ID" value="NDW16594.1"/>
    <property type="molecule type" value="Genomic_DNA"/>
</dbReference>
<organism evidence="3 4">
    <name type="scientific">Alteromonas genovensis</name>
    <dbReference type="NCBI Taxonomy" id="471225"/>
    <lineage>
        <taxon>Bacteria</taxon>
        <taxon>Pseudomonadati</taxon>
        <taxon>Pseudomonadota</taxon>
        <taxon>Gammaproteobacteria</taxon>
        <taxon>Alteromonadales</taxon>
        <taxon>Alteromonadaceae</taxon>
        <taxon>Alteromonas/Salinimonas group</taxon>
        <taxon>Alteromonas</taxon>
    </lineage>
</organism>
<proteinExistence type="predicted"/>
<gene>
    <name evidence="3" type="ORF">GTQ48_13840</name>
</gene>
<dbReference type="AlphaFoldDB" id="A0A6N9TGZ9"/>
<reference evidence="3 4" key="1">
    <citation type="submission" date="2020-01" db="EMBL/GenBank/DDBJ databases">
        <title>Genomes of bacteria type strains.</title>
        <authorList>
            <person name="Chen J."/>
            <person name="Zhu S."/>
            <person name="Yang J."/>
        </authorList>
    </citation>
    <scope>NUCLEOTIDE SEQUENCE [LARGE SCALE GENOMIC DNA]</scope>
    <source>
        <strain evidence="3 4">LMG 24078</strain>
    </source>
</reference>
<dbReference type="InterPro" id="IPR005646">
    <property type="entry name" value="FapA"/>
</dbReference>
<feature type="domain" description="Flagellar Assembly Protein A N-terminal region" evidence="2">
    <location>
        <begin position="84"/>
        <end position="261"/>
    </location>
</feature>
<accession>A0A6N9TGZ9</accession>
<dbReference type="Proteomes" id="UP000471381">
    <property type="component" value="Unassembled WGS sequence"/>
</dbReference>
<name>A0A6N9TGZ9_9ALTE</name>
<feature type="coiled-coil region" evidence="1">
    <location>
        <begin position="434"/>
        <end position="461"/>
    </location>
</feature>
<dbReference type="InterPro" id="IPR046866">
    <property type="entry name" value="FapA_N"/>
</dbReference>
<evidence type="ECO:0000313" key="3">
    <source>
        <dbReference type="EMBL" id="NDW16594.1"/>
    </source>
</evidence>
<evidence type="ECO:0000313" key="4">
    <source>
        <dbReference type="Proteomes" id="UP000471381"/>
    </source>
</evidence>
<dbReference type="Pfam" id="PF03961">
    <property type="entry name" value="FapA"/>
    <property type="match status" value="1"/>
</dbReference>
<comment type="caution">
    <text evidence="3">The sequence shown here is derived from an EMBL/GenBank/DDBJ whole genome shotgun (WGS) entry which is preliminary data.</text>
</comment>
<evidence type="ECO:0000256" key="1">
    <source>
        <dbReference type="SAM" id="Coils"/>
    </source>
</evidence>
<dbReference type="InterPro" id="IPR046865">
    <property type="entry name" value="FapA_b_solenoid"/>
</dbReference>
<keyword evidence="1" id="KW-0175">Coiled coil</keyword>
<dbReference type="PANTHER" id="PTHR38032:SF1">
    <property type="entry name" value="RNA-BINDING PROTEIN KHPB N-TERMINAL DOMAIN-CONTAINING PROTEIN"/>
    <property type="match status" value="1"/>
</dbReference>
<sequence>MNGVTISFDKSRTYINIQLDPSLFDADIDISSIRAELERGETSGLYVSEKSLKSACDTANHYFKTGDSTIVRERIGERKNAEVEFRIPEDNMSANLVLTAPYGGKLPSMGAIMSLAMKSKIVKGISTKRIKTLLIRAKHATSGEILEDTIAKGLPPRNGKNSKFIPLVPNALERILKPQTQVGERVDMRNLGEVICVKVDTPVLKRTAPTKGRTGFDIKGNKLPSVPGEWLDFKMGSGTVVSDSDSNLLVSSISGMPKYRDQIMNIDDTFICTGVNVGSGHVNYEGAVLVNGDVTEKMQIKASGDVTINGFVESALIESGGDIIITEGAMGKVNDNDGEYHCKLIAAGSIHVQHGQGVEVQCKGDVTVGRQLAYSRLRCGGAVIVGQLDNPMGNLFACDIISQGRVEAGTLGAVSGSTLKIDFSPGFNLLLERKDGLDELLKQIRENNSKHKEKIDLLKSKKVPKELKQKMTDALELFNNETALLEWIEGKASEVKGAKESYQSDVKLIANKRLYPGVTAKLNNRNWRSEREYNRSQIRYDAHQWHYDPIV</sequence>